<dbReference type="Pfam" id="PF00498">
    <property type="entry name" value="FHA"/>
    <property type="match status" value="1"/>
</dbReference>
<dbReference type="SUPFAM" id="SSF49879">
    <property type="entry name" value="SMAD/FHA domain"/>
    <property type="match status" value="1"/>
</dbReference>
<evidence type="ECO:0000313" key="4">
    <source>
        <dbReference type="EMBL" id="GIJ29726.1"/>
    </source>
</evidence>
<accession>A0ABQ4JJN8</accession>
<dbReference type="PANTHER" id="PTHR23308">
    <property type="entry name" value="NUCLEAR INHIBITOR OF PROTEIN PHOSPHATASE-1"/>
    <property type="match status" value="1"/>
</dbReference>
<evidence type="ECO:0000256" key="2">
    <source>
        <dbReference type="SAM" id="MobiDB-lite"/>
    </source>
</evidence>
<proteinExistence type="predicted"/>
<sequence length="157" mass="17001">MEDDPQLLPLLTVASGPMRGVGFRLPRQPQVIGRDPAVDIVVYDPHLSRRHAEIRLADEGVSLTDLGSTNGTWVNGGRTNGMIRLADGDVIRLGRTELRFHDPGVARTDPVGLSFGAARQDRRQALMLQPLALEPTGEIGHRASTTGCHVADSRARP</sequence>
<gene>
    <name evidence="4" type="ORF">Vqi01_48880</name>
</gene>
<reference evidence="4 5" key="1">
    <citation type="submission" date="2021-01" db="EMBL/GenBank/DDBJ databases">
        <title>Whole genome shotgun sequence of Verrucosispora qiuiae NBRC 106684.</title>
        <authorList>
            <person name="Komaki H."/>
            <person name="Tamura T."/>
        </authorList>
    </citation>
    <scope>NUCLEOTIDE SEQUENCE [LARGE SCALE GENOMIC DNA]</scope>
    <source>
        <strain evidence="4 5">NBRC 106684</strain>
    </source>
</reference>
<keyword evidence="1" id="KW-0597">Phosphoprotein</keyword>
<feature type="domain" description="FHA" evidence="3">
    <location>
        <begin position="30"/>
        <end position="79"/>
    </location>
</feature>
<organism evidence="4 5">
    <name type="scientific">Micromonospora qiuiae</name>
    <dbReference type="NCBI Taxonomy" id="502268"/>
    <lineage>
        <taxon>Bacteria</taxon>
        <taxon>Bacillati</taxon>
        <taxon>Actinomycetota</taxon>
        <taxon>Actinomycetes</taxon>
        <taxon>Micromonosporales</taxon>
        <taxon>Micromonosporaceae</taxon>
        <taxon>Micromonospora</taxon>
    </lineage>
</organism>
<dbReference type="Gene3D" id="2.60.200.20">
    <property type="match status" value="1"/>
</dbReference>
<name>A0ABQ4JJN8_9ACTN</name>
<dbReference type="EMBL" id="BOPC01000082">
    <property type="protein sequence ID" value="GIJ29726.1"/>
    <property type="molecule type" value="Genomic_DNA"/>
</dbReference>
<dbReference type="InterPro" id="IPR000253">
    <property type="entry name" value="FHA_dom"/>
</dbReference>
<protein>
    <recommendedName>
        <fullName evidence="3">FHA domain-containing protein</fullName>
    </recommendedName>
</protein>
<dbReference type="RefSeq" id="WP_204037184.1">
    <property type="nucleotide sequence ID" value="NZ_BOPC01000082.1"/>
</dbReference>
<comment type="caution">
    <text evidence="4">The sequence shown here is derived from an EMBL/GenBank/DDBJ whole genome shotgun (WGS) entry which is preliminary data.</text>
</comment>
<dbReference type="InterPro" id="IPR050923">
    <property type="entry name" value="Cell_Proc_Reg/RNA_Proc"/>
</dbReference>
<evidence type="ECO:0000313" key="5">
    <source>
        <dbReference type="Proteomes" id="UP000653076"/>
    </source>
</evidence>
<keyword evidence="5" id="KW-1185">Reference proteome</keyword>
<feature type="region of interest" description="Disordered" evidence="2">
    <location>
        <begin position="138"/>
        <end position="157"/>
    </location>
</feature>
<dbReference type="Proteomes" id="UP000653076">
    <property type="component" value="Unassembled WGS sequence"/>
</dbReference>
<evidence type="ECO:0000256" key="1">
    <source>
        <dbReference type="ARBA" id="ARBA00022553"/>
    </source>
</evidence>
<dbReference type="CDD" id="cd00060">
    <property type="entry name" value="FHA"/>
    <property type="match status" value="1"/>
</dbReference>
<dbReference type="PROSITE" id="PS50006">
    <property type="entry name" value="FHA_DOMAIN"/>
    <property type="match status" value="1"/>
</dbReference>
<dbReference type="SMART" id="SM00240">
    <property type="entry name" value="FHA"/>
    <property type="match status" value="1"/>
</dbReference>
<dbReference type="InterPro" id="IPR008984">
    <property type="entry name" value="SMAD_FHA_dom_sf"/>
</dbReference>
<evidence type="ECO:0000259" key="3">
    <source>
        <dbReference type="PROSITE" id="PS50006"/>
    </source>
</evidence>